<evidence type="ECO:0000256" key="3">
    <source>
        <dbReference type="PROSITE-ProRule" id="PRU00169"/>
    </source>
</evidence>
<evidence type="ECO:0000313" key="5">
    <source>
        <dbReference type="EMBL" id="SCM67685.1"/>
    </source>
</evidence>
<dbReference type="GO" id="GO:0000160">
    <property type="term" value="P:phosphorelay signal transduction system"/>
    <property type="evidence" value="ECO:0007669"/>
    <property type="project" value="UniProtKB-KW"/>
</dbReference>
<dbReference type="SUPFAM" id="SSF52172">
    <property type="entry name" value="CheY-like"/>
    <property type="match status" value="1"/>
</dbReference>
<dbReference type="PANTHER" id="PTHR44591">
    <property type="entry name" value="STRESS RESPONSE REGULATOR PROTEIN 1"/>
    <property type="match status" value="1"/>
</dbReference>
<evidence type="ECO:0000256" key="1">
    <source>
        <dbReference type="ARBA" id="ARBA00022553"/>
    </source>
</evidence>
<proteinExistence type="predicted"/>
<dbReference type="EMBL" id="FMJB01000047">
    <property type="protein sequence ID" value="SCM67685.1"/>
    <property type="molecule type" value="Genomic_DNA"/>
</dbReference>
<sequence length="128" mass="13911">MSLKSKLKVMVVDDMSVSRGLLAQCLEEMGLQNLEYEKSGQDAYAKLAESPVHLVISDYNMPGMSGLDLLQHVRANKETQKTGFILVTGTPTSDIVTRGRSLGLNNLVKKPFTTASLKSSIEAVVGRL</sequence>
<dbReference type="InterPro" id="IPR001789">
    <property type="entry name" value="Sig_transdc_resp-reg_receiver"/>
</dbReference>
<dbReference type="AlphaFoldDB" id="A0A1M4N0X9"/>
<gene>
    <name evidence="5" type="primary">cheY2</name>
    <name evidence="5" type="ORF">KARMA_1887</name>
</gene>
<dbReference type="PANTHER" id="PTHR44591:SF14">
    <property type="entry name" value="PROTEIN PILG"/>
    <property type="match status" value="1"/>
</dbReference>
<organism evidence="5 6">
    <name type="scientific">Donghicola eburneus</name>
    <dbReference type="NCBI Taxonomy" id="393278"/>
    <lineage>
        <taxon>Bacteria</taxon>
        <taxon>Pseudomonadati</taxon>
        <taxon>Pseudomonadota</taxon>
        <taxon>Alphaproteobacteria</taxon>
        <taxon>Rhodobacterales</taxon>
        <taxon>Roseobacteraceae</taxon>
        <taxon>Donghicola</taxon>
    </lineage>
</organism>
<name>A0A1M4N0X9_9RHOB</name>
<feature type="domain" description="Response regulatory" evidence="4">
    <location>
        <begin position="8"/>
        <end position="125"/>
    </location>
</feature>
<keyword evidence="6" id="KW-1185">Reference proteome</keyword>
<keyword evidence="1 3" id="KW-0597">Phosphoprotein</keyword>
<evidence type="ECO:0000259" key="4">
    <source>
        <dbReference type="PROSITE" id="PS50110"/>
    </source>
</evidence>
<evidence type="ECO:0000313" key="6">
    <source>
        <dbReference type="Proteomes" id="UP000184085"/>
    </source>
</evidence>
<dbReference type="InterPro" id="IPR050595">
    <property type="entry name" value="Bact_response_regulator"/>
</dbReference>
<protein>
    <submittedName>
        <fullName evidence="5">Putative chemotaxis response regulator CheY2</fullName>
    </submittedName>
</protein>
<dbReference type="PROSITE" id="PS50110">
    <property type="entry name" value="RESPONSE_REGULATORY"/>
    <property type="match status" value="1"/>
</dbReference>
<dbReference type="RefSeq" id="WP_072706326.1">
    <property type="nucleotide sequence ID" value="NZ_FMJB01000047.1"/>
</dbReference>
<evidence type="ECO:0000256" key="2">
    <source>
        <dbReference type="ARBA" id="ARBA00023012"/>
    </source>
</evidence>
<dbReference type="Pfam" id="PF00072">
    <property type="entry name" value="Response_reg"/>
    <property type="match status" value="1"/>
</dbReference>
<dbReference type="Proteomes" id="UP000184085">
    <property type="component" value="Unassembled WGS sequence"/>
</dbReference>
<feature type="modified residue" description="4-aspartylphosphate" evidence="3">
    <location>
        <position position="58"/>
    </location>
</feature>
<accession>A0A1M4N0X9</accession>
<dbReference type="Gene3D" id="3.40.50.2300">
    <property type="match status" value="1"/>
</dbReference>
<dbReference type="InterPro" id="IPR011006">
    <property type="entry name" value="CheY-like_superfamily"/>
</dbReference>
<keyword evidence="2" id="KW-0902">Two-component regulatory system</keyword>
<dbReference type="SMART" id="SM00448">
    <property type="entry name" value="REC"/>
    <property type="match status" value="1"/>
</dbReference>
<reference evidence="6" key="1">
    <citation type="submission" date="2016-09" db="EMBL/GenBank/DDBJ databases">
        <authorList>
            <person name="Wibberg D."/>
        </authorList>
    </citation>
    <scope>NUCLEOTIDE SEQUENCE [LARGE SCALE GENOMIC DNA]</scope>
</reference>